<organism evidence="2 3">
    <name type="scientific">Methylocaldum marinum</name>
    <dbReference type="NCBI Taxonomy" id="1432792"/>
    <lineage>
        <taxon>Bacteria</taxon>
        <taxon>Pseudomonadati</taxon>
        <taxon>Pseudomonadota</taxon>
        <taxon>Gammaproteobacteria</taxon>
        <taxon>Methylococcales</taxon>
        <taxon>Methylococcaceae</taxon>
        <taxon>Methylocaldum</taxon>
    </lineage>
</organism>
<name>A0A250KVL2_9GAMM</name>
<dbReference type="PROSITE" id="PS51671">
    <property type="entry name" value="ACT"/>
    <property type="match status" value="1"/>
</dbReference>
<keyword evidence="3" id="KW-1185">Reference proteome</keyword>
<evidence type="ECO:0000313" key="2">
    <source>
        <dbReference type="EMBL" id="BBA35622.1"/>
    </source>
</evidence>
<evidence type="ECO:0000313" key="3">
    <source>
        <dbReference type="Proteomes" id="UP000266313"/>
    </source>
</evidence>
<proteinExistence type="predicted"/>
<reference evidence="2 3" key="1">
    <citation type="submission" date="2016-12" db="EMBL/GenBank/DDBJ databases">
        <title>Genome sequencing of Methylocaldum marinum.</title>
        <authorList>
            <person name="Takeuchi M."/>
            <person name="Kamagata Y."/>
            <person name="Hiraoka S."/>
            <person name="Oshima K."/>
            <person name="Hattori M."/>
            <person name="Iwasaki W."/>
        </authorList>
    </citation>
    <scope>NUCLEOTIDE SEQUENCE [LARGE SCALE GENOMIC DNA]</scope>
    <source>
        <strain evidence="2 3">S8</strain>
    </source>
</reference>
<dbReference type="Pfam" id="PF19571">
    <property type="entry name" value="ACT_8"/>
    <property type="match status" value="1"/>
</dbReference>
<dbReference type="PANTHER" id="PTHR40099:SF1">
    <property type="entry name" value="ACETOLACTATE SYNTHASE, SMALL SUBUNIT"/>
    <property type="match status" value="1"/>
</dbReference>
<evidence type="ECO:0000259" key="1">
    <source>
        <dbReference type="PROSITE" id="PS51671"/>
    </source>
</evidence>
<feature type="domain" description="ACT" evidence="1">
    <location>
        <begin position="74"/>
        <end position="135"/>
    </location>
</feature>
<accession>A0A250KVL2</accession>
<dbReference type="OrthoDB" id="9790662at2"/>
<dbReference type="EMBL" id="AP017928">
    <property type="protein sequence ID" value="BBA35622.1"/>
    <property type="molecule type" value="Genomic_DNA"/>
</dbReference>
<dbReference type="KEGG" id="mmai:sS8_3685"/>
<dbReference type="AlphaFoldDB" id="A0A250KVL2"/>
<gene>
    <name evidence="2" type="ORF">sS8_3685</name>
</gene>
<dbReference type="SUPFAM" id="SSF55021">
    <property type="entry name" value="ACT-like"/>
    <property type="match status" value="2"/>
</dbReference>
<dbReference type="InterPro" id="IPR045739">
    <property type="entry name" value="ACT_dom_pair"/>
</dbReference>
<dbReference type="PANTHER" id="PTHR40099">
    <property type="entry name" value="ACETOLACTATE SYNTHASE, SMALL SUBUNIT"/>
    <property type="match status" value="1"/>
</dbReference>
<dbReference type="Proteomes" id="UP000266313">
    <property type="component" value="Chromosome"/>
</dbReference>
<protein>
    <submittedName>
        <fullName evidence="2">ACT domain-containing protein</fullName>
    </submittedName>
</protein>
<sequence length="135" mass="14430">MDFTIQRQLSIAIENKPGRLAAIGRLMAGCGVNIKDICVVDNVEQGMIRLITSDPAACKAQLASEGHVALEADVIVLILKDRPGQLEAVGSALNQAGINIDYAYGSEDAREEELRLIIKVSNLKKAAEVLSSLEA</sequence>
<dbReference type="RefSeq" id="WP_119630936.1">
    <property type="nucleotide sequence ID" value="NZ_AP017928.1"/>
</dbReference>
<dbReference type="Gene3D" id="3.30.2130.10">
    <property type="entry name" value="VC0802-like"/>
    <property type="match status" value="1"/>
</dbReference>
<dbReference type="InterPro" id="IPR045865">
    <property type="entry name" value="ACT-like_dom_sf"/>
</dbReference>
<dbReference type="InterPro" id="IPR002912">
    <property type="entry name" value="ACT_dom"/>
</dbReference>